<proteinExistence type="predicted"/>
<accession>A0A2T3ZSV2</accession>
<evidence type="ECO:0000313" key="2">
    <source>
        <dbReference type="Proteomes" id="UP000241690"/>
    </source>
</evidence>
<evidence type="ECO:0000313" key="1">
    <source>
        <dbReference type="EMBL" id="PTB47884.1"/>
    </source>
</evidence>
<dbReference type="STRING" id="983964.A0A2T3ZSV2"/>
<dbReference type="EMBL" id="KZ679705">
    <property type="protein sequence ID" value="PTB47884.1"/>
    <property type="molecule type" value="Genomic_DNA"/>
</dbReference>
<organism evidence="1 2">
    <name type="scientific">Trichoderma harzianum CBS 226.95</name>
    <dbReference type="NCBI Taxonomy" id="983964"/>
    <lineage>
        <taxon>Eukaryota</taxon>
        <taxon>Fungi</taxon>
        <taxon>Dikarya</taxon>
        <taxon>Ascomycota</taxon>
        <taxon>Pezizomycotina</taxon>
        <taxon>Sordariomycetes</taxon>
        <taxon>Hypocreomycetidae</taxon>
        <taxon>Hypocreales</taxon>
        <taxon>Hypocreaceae</taxon>
        <taxon>Trichoderma</taxon>
    </lineage>
</organism>
<keyword evidence="2" id="KW-1185">Reference proteome</keyword>
<dbReference type="RefSeq" id="XP_024767561.1">
    <property type="nucleotide sequence ID" value="XM_024921289.1"/>
</dbReference>
<sequence length="184" mass="20798">MFYTGLKQLEPSLETQPDLQFLICPSNYLIQHTLFLSKDMSTKTSNFSINIRILGELLDMCYIREASDRRDKVLALLGMASAASDNYSINALSAHCEITEEALLKQVITFILNRLEILITWNNKEIDISKNKGCIPCSQSSVFSEKRWHLGHKQEISITLTTGTRMEGEGAYWPALLDSVDMTS</sequence>
<dbReference type="AlphaFoldDB" id="A0A2T3ZSV2"/>
<name>A0A2T3ZSV2_TRIHA</name>
<dbReference type="GeneID" id="36629869"/>
<protein>
    <submittedName>
        <fullName evidence="1">Uncharacterized protein</fullName>
    </submittedName>
</protein>
<reference evidence="1 2" key="1">
    <citation type="submission" date="2016-07" db="EMBL/GenBank/DDBJ databases">
        <title>Multiple horizontal gene transfer events from other fungi enriched the ability of initially mycotrophic Trichoderma (Ascomycota) to feed on dead plant biomass.</title>
        <authorList>
            <consortium name="DOE Joint Genome Institute"/>
            <person name="Aerts A."/>
            <person name="Atanasova L."/>
            <person name="Chenthamara K."/>
            <person name="Zhang J."/>
            <person name="Grujic M."/>
            <person name="Henrissat B."/>
            <person name="Kuo A."/>
            <person name="Salamov A."/>
            <person name="Lipzen A."/>
            <person name="Labutti K."/>
            <person name="Barry K."/>
            <person name="Miao Y."/>
            <person name="Rahimi M.J."/>
            <person name="Shen Q."/>
            <person name="Grigoriev I.V."/>
            <person name="Kubicek C.P."/>
            <person name="Druzhinina I.S."/>
        </authorList>
    </citation>
    <scope>NUCLEOTIDE SEQUENCE [LARGE SCALE GENOMIC DNA]</scope>
    <source>
        <strain evidence="1 2">CBS 226.95</strain>
    </source>
</reference>
<dbReference type="Proteomes" id="UP000241690">
    <property type="component" value="Unassembled WGS sequence"/>
</dbReference>
<gene>
    <name evidence="1" type="ORF">M431DRAFT_549354</name>
</gene>